<dbReference type="EMBL" id="BEZZ01000484">
    <property type="protein sequence ID" value="GCC33072.1"/>
    <property type="molecule type" value="Genomic_DNA"/>
</dbReference>
<feature type="signal peptide" evidence="3">
    <location>
        <begin position="1"/>
        <end position="18"/>
    </location>
</feature>
<evidence type="ECO:0000313" key="5">
    <source>
        <dbReference type="Proteomes" id="UP000287033"/>
    </source>
</evidence>
<gene>
    <name evidence="4" type="ORF">chiPu_0011539</name>
</gene>
<feature type="chain" id="PRO_5019079547" evidence="3">
    <location>
        <begin position="19"/>
        <end position="150"/>
    </location>
</feature>
<keyword evidence="3" id="KW-0732">Signal</keyword>
<accession>A0A401SRS9</accession>
<evidence type="ECO:0000256" key="1">
    <source>
        <dbReference type="SAM" id="Coils"/>
    </source>
</evidence>
<protein>
    <submittedName>
        <fullName evidence="4">Uncharacterized protein</fullName>
    </submittedName>
</protein>
<evidence type="ECO:0000256" key="2">
    <source>
        <dbReference type="SAM" id="MobiDB-lite"/>
    </source>
</evidence>
<proteinExistence type="predicted"/>
<dbReference type="PANTHER" id="PTHR41693:SF2">
    <property type="entry name" value="BIOGENESIS OF LYSOSOME-RELATED ORGANELLES COMPLEX 1 SUBUNIT 2"/>
    <property type="match status" value="1"/>
</dbReference>
<dbReference type="PANTHER" id="PTHR41693">
    <property type="entry name" value="HEME-BINDING PROTEIN 1"/>
    <property type="match status" value="1"/>
</dbReference>
<dbReference type="OMA" id="DYARITP"/>
<evidence type="ECO:0000256" key="3">
    <source>
        <dbReference type="SAM" id="SignalP"/>
    </source>
</evidence>
<evidence type="ECO:0000313" key="4">
    <source>
        <dbReference type="EMBL" id="GCC33072.1"/>
    </source>
</evidence>
<feature type="region of interest" description="Disordered" evidence="2">
    <location>
        <begin position="119"/>
        <end position="150"/>
    </location>
</feature>
<reference evidence="4 5" key="1">
    <citation type="journal article" date="2018" name="Nat. Ecol. Evol.">
        <title>Shark genomes provide insights into elasmobranch evolution and the origin of vertebrates.</title>
        <authorList>
            <person name="Hara Y"/>
            <person name="Yamaguchi K"/>
            <person name="Onimaru K"/>
            <person name="Kadota M"/>
            <person name="Koyanagi M"/>
            <person name="Keeley SD"/>
            <person name="Tatsumi K"/>
            <person name="Tanaka K"/>
            <person name="Motone F"/>
            <person name="Kageyama Y"/>
            <person name="Nozu R"/>
            <person name="Adachi N"/>
            <person name="Nishimura O"/>
            <person name="Nakagawa R"/>
            <person name="Tanegashima C"/>
            <person name="Kiyatake I"/>
            <person name="Matsumoto R"/>
            <person name="Murakumo K"/>
            <person name="Nishida K"/>
            <person name="Terakita A"/>
            <person name="Kuratani S"/>
            <person name="Sato K"/>
            <person name="Hyodo S Kuraku.S."/>
        </authorList>
    </citation>
    <scope>NUCLEOTIDE SEQUENCE [LARGE SCALE GENOMIC DNA]</scope>
</reference>
<dbReference type="STRING" id="137246.A0A401SRS9"/>
<organism evidence="4 5">
    <name type="scientific">Chiloscyllium punctatum</name>
    <name type="common">Brownbanded bambooshark</name>
    <name type="synonym">Hemiscyllium punctatum</name>
    <dbReference type="NCBI Taxonomy" id="137246"/>
    <lineage>
        <taxon>Eukaryota</taxon>
        <taxon>Metazoa</taxon>
        <taxon>Chordata</taxon>
        <taxon>Craniata</taxon>
        <taxon>Vertebrata</taxon>
        <taxon>Chondrichthyes</taxon>
        <taxon>Elasmobranchii</taxon>
        <taxon>Galeomorphii</taxon>
        <taxon>Galeoidea</taxon>
        <taxon>Orectolobiformes</taxon>
        <taxon>Hemiscylliidae</taxon>
        <taxon>Chiloscyllium</taxon>
    </lineage>
</organism>
<keyword evidence="1" id="KW-0175">Coiled coil</keyword>
<name>A0A401SRS9_CHIPU</name>
<feature type="coiled-coil region" evidence="1">
    <location>
        <begin position="84"/>
        <end position="118"/>
    </location>
</feature>
<dbReference type="OrthoDB" id="9901503at2759"/>
<sequence>MFLRLFVFFLILLPGMQGRKGVKSGDWNYKDGSDKVNMRGVANLTQILDNWRFDILTQMRDMLMNGHQSLLPDYARITPLSEALSDLFTEFNALKERLKDLTDKFTALEVTVDEMKANNNAPRLIPSGPRQKPNLPKRKLMVPKKKKVPQ</sequence>
<feature type="compositionally biased region" description="Basic residues" evidence="2">
    <location>
        <begin position="135"/>
        <end position="150"/>
    </location>
</feature>
<dbReference type="AlphaFoldDB" id="A0A401SRS9"/>
<keyword evidence="5" id="KW-1185">Reference proteome</keyword>
<dbReference type="Proteomes" id="UP000287033">
    <property type="component" value="Unassembled WGS sequence"/>
</dbReference>
<comment type="caution">
    <text evidence="4">The sequence shown here is derived from an EMBL/GenBank/DDBJ whole genome shotgun (WGS) entry which is preliminary data.</text>
</comment>